<dbReference type="Proteomes" id="UP000245712">
    <property type="component" value="Unassembled WGS sequence"/>
</dbReference>
<evidence type="ECO:0000313" key="2">
    <source>
        <dbReference type="Proteomes" id="UP000245712"/>
    </source>
</evidence>
<comment type="caution">
    <text evidence="1">The sequence shown here is derived from an EMBL/GenBank/DDBJ whole genome shotgun (WGS) entry which is preliminary data.</text>
</comment>
<proteinExistence type="predicted"/>
<protein>
    <recommendedName>
        <fullName evidence="3">SCP-2 sterol transfer family protein</fullName>
    </recommendedName>
</protein>
<name>A0ABX5KE46_9BURK</name>
<sequence length="132" mass="14905">MTSIDEQALSERLVTAMKRPEARSDAFARRAPTFTADWIVRIGSIAHLVRCEAGRVSACEARVPLLHATRLSVSGSARAWQALWETLPRAGWHDLFALTKRGEMHIEGDMQFLLAHLQYVKDVLNLPRQEAR</sequence>
<reference evidence="1 2" key="1">
    <citation type="submission" date="2018-05" db="EMBL/GenBank/DDBJ databases">
        <title>Genomic Encyclopedia of Type Strains, Phase IV (KMG-V): Genome sequencing to study the core and pangenomes of soil and plant-associated prokaryotes.</title>
        <authorList>
            <person name="Whitman W."/>
        </authorList>
    </citation>
    <scope>NUCLEOTIDE SEQUENCE [LARGE SCALE GENOMIC DNA]</scope>
    <source>
        <strain evidence="1 2">SCZa-39</strain>
    </source>
</reference>
<accession>A0ABX5KE46</accession>
<organism evidence="1 2">
    <name type="scientific">Paraburkholderia unamae</name>
    <dbReference type="NCBI Taxonomy" id="219649"/>
    <lineage>
        <taxon>Bacteria</taxon>
        <taxon>Pseudomonadati</taxon>
        <taxon>Pseudomonadota</taxon>
        <taxon>Betaproteobacteria</taxon>
        <taxon>Burkholderiales</taxon>
        <taxon>Burkholderiaceae</taxon>
        <taxon>Paraburkholderia</taxon>
    </lineage>
</organism>
<evidence type="ECO:0008006" key="3">
    <source>
        <dbReference type="Google" id="ProtNLM"/>
    </source>
</evidence>
<keyword evidence="2" id="KW-1185">Reference proteome</keyword>
<gene>
    <name evidence="1" type="ORF">C7402_117139</name>
</gene>
<dbReference type="EMBL" id="QEOB01000017">
    <property type="protein sequence ID" value="PVX75727.1"/>
    <property type="molecule type" value="Genomic_DNA"/>
</dbReference>
<dbReference type="RefSeq" id="WP_244314983.1">
    <property type="nucleotide sequence ID" value="NZ_QEOB01000017.1"/>
</dbReference>
<evidence type="ECO:0000313" key="1">
    <source>
        <dbReference type="EMBL" id="PVX75727.1"/>
    </source>
</evidence>